<feature type="domain" description="DAGKc" evidence="1">
    <location>
        <begin position="78"/>
        <end position="181"/>
    </location>
</feature>
<sequence>MADANSDSPTSTSTPIAIFRPKVDGADTKSYVLLAASPASPPTLEVSPLSHPISDSLWTLAIDPANLPPHLTLPASQIHVIISTHSGLRGAQAYYDGLLAPLLSYLGVRHTKHTTSSPTSIGELTASITSNGVENLIILLSGDTGVTEYINALPAASAQKTTLCPLPLGTANAFASAHGLTLKSLLHGKPTSFPTYTATFSLGSRENGEPLSESLNKTPSIRGCVVASYGFHASIVGGAETPEYRSHGMGKFRMVAEEIMKGTFLGGTGKGFQPYHASVSGIKAAVGTTHSYLMLALVDRMEPTFVISPKSKDGEVWALYTGDIGGNELIETVIKGAYAGGVHVEKTDIVGYERSEGFKIDKMVDAEPWKRWVCCDGKIIEIPREDGWVEVKVDSAEGGGFKVLA</sequence>
<dbReference type="PANTHER" id="PTHR12358:SF108">
    <property type="entry name" value="DAGKC DOMAIN-CONTAINING PROTEIN"/>
    <property type="match status" value="1"/>
</dbReference>
<dbReference type="GO" id="GO:0046512">
    <property type="term" value="P:sphingosine biosynthetic process"/>
    <property type="evidence" value="ECO:0007669"/>
    <property type="project" value="TreeGrafter"/>
</dbReference>
<dbReference type="InterPro" id="IPR050187">
    <property type="entry name" value="Lipid_Phosphate_FormReg"/>
</dbReference>
<dbReference type="PANTHER" id="PTHR12358">
    <property type="entry name" value="SPHINGOSINE KINASE"/>
    <property type="match status" value="1"/>
</dbReference>
<name>A0AAV9UMJ8_9PEZI</name>
<evidence type="ECO:0000259" key="1">
    <source>
        <dbReference type="Pfam" id="PF00781"/>
    </source>
</evidence>
<organism evidence="2 3">
    <name type="scientific">Orbilia brochopaga</name>
    <dbReference type="NCBI Taxonomy" id="3140254"/>
    <lineage>
        <taxon>Eukaryota</taxon>
        <taxon>Fungi</taxon>
        <taxon>Dikarya</taxon>
        <taxon>Ascomycota</taxon>
        <taxon>Pezizomycotina</taxon>
        <taxon>Orbiliomycetes</taxon>
        <taxon>Orbiliales</taxon>
        <taxon>Orbiliaceae</taxon>
        <taxon>Orbilia</taxon>
    </lineage>
</organism>
<evidence type="ECO:0000313" key="2">
    <source>
        <dbReference type="EMBL" id="KAK6344344.1"/>
    </source>
</evidence>
<dbReference type="InterPro" id="IPR017438">
    <property type="entry name" value="ATP-NAD_kinase_N"/>
</dbReference>
<dbReference type="GO" id="GO:0016020">
    <property type="term" value="C:membrane"/>
    <property type="evidence" value="ECO:0007669"/>
    <property type="project" value="TreeGrafter"/>
</dbReference>
<dbReference type="GO" id="GO:0005737">
    <property type="term" value="C:cytoplasm"/>
    <property type="evidence" value="ECO:0007669"/>
    <property type="project" value="TreeGrafter"/>
</dbReference>
<dbReference type="InterPro" id="IPR016064">
    <property type="entry name" value="NAD/diacylglycerol_kinase_sf"/>
</dbReference>
<comment type="caution">
    <text evidence="2">The sequence shown here is derived from an EMBL/GenBank/DDBJ whole genome shotgun (WGS) entry which is preliminary data.</text>
</comment>
<proteinExistence type="predicted"/>
<protein>
    <recommendedName>
        <fullName evidence="1">DAGKc domain-containing protein</fullName>
    </recommendedName>
</protein>
<dbReference type="Proteomes" id="UP001375240">
    <property type="component" value="Unassembled WGS sequence"/>
</dbReference>
<dbReference type="Pfam" id="PF00781">
    <property type="entry name" value="DAGK_cat"/>
    <property type="match status" value="1"/>
</dbReference>
<keyword evidence="3" id="KW-1185">Reference proteome</keyword>
<dbReference type="Gene3D" id="3.40.50.10330">
    <property type="entry name" value="Probable inorganic polyphosphate/atp-NAD kinase, domain 1"/>
    <property type="match status" value="1"/>
</dbReference>
<gene>
    <name evidence="2" type="ORF">TWF696_007983</name>
</gene>
<accession>A0AAV9UMJ8</accession>
<dbReference type="EMBL" id="JAVHNQ010000006">
    <property type="protein sequence ID" value="KAK6344344.1"/>
    <property type="molecule type" value="Genomic_DNA"/>
</dbReference>
<dbReference type="InterPro" id="IPR001206">
    <property type="entry name" value="Diacylglycerol_kinase_cat_dom"/>
</dbReference>
<evidence type="ECO:0000313" key="3">
    <source>
        <dbReference type="Proteomes" id="UP001375240"/>
    </source>
</evidence>
<dbReference type="AlphaFoldDB" id="A0AAV9UMJ8"/>
<dbReference type="GO" id="GO:0001727">
    <property type="term" value="F:lipid kinase activity"/>
    <property type="evidence" value="ECO:0007669"/>
    <property type="project" value="TreeGrafter"/>
</dbReference>
<reference evidence="2 3" key="1">
    <citation type="submission" date="2019-10" db="EMBL/GenBank/DDBJ databases">
        <authorList>
            <person name="Palmer J.M."/>
        </authorList>
    </citation>
    <scope>NUCLEOTIDE SEQUENCE [LARGE SCALE GENOMIC DNA]</scope>
    <source>
        <strain evidence="2 3">TWF696</strain>
    </source>
</reference>
<dbReference type="SUPFAM" id="SSF111331">
    <property type="entry name" value="NAD kinase/diacylglycerol kinase-like"/>
    <property type="match status" value="1"/>
</dbReference>